<comment type="caution">
    <text evidence="1">The sequence shown here is derived from an EMBL/GenBank/DDBJ whole genome shotgun (WGS) entry which is preliminary data.</text>
</comment>
<organism evidence="1 2">
    <name type="scientific">Coniophora puteana (strain RWD-64-598)</name>
    <name type="common">Brown rot fungus</name>
    <dbReference type="NCBI Taxonomy" id="741705"/>
    <lineage>
        <taxon>Eukaryota</taxon>
        <taxon>Fungi</taxon>
        <taxon>Dikarya</taxon>
        <taxon>Basidiomycota</taxon>
        <taxon>Agaricomycotina</taxon>
        <taxon>Agaricomycetes</taxon>
        <taxon>Agaricomycetidae</taxon>
        <taxon>Boletales</taxon>
        <taxon>Coniophorineae</taxon>
        <taxon>Coniophoraceae</taxon>
        <taxon>Coniophora</taxon>
    </lineage>
</organism>
<dbReference type="Proteomes" id="UP000053558">
    <property type="component" value="Unassembled WGS sequence"/>
</dbReference>
<dbReference type="KEGG" id="cput:CONPUDRAFT_60015"/>
<dbReference type="SUPFAM" id="SSF51971">
    <property type="entry name" value="Nucleotide-binding domain"/>
    <property type="match status" value="1"/>
</dbReference>
<evidence type="ECO:0000313" key="2">
    <source>
        <dbReference type="Proteomes" id="UP000053558"/>
    </source>
</evidence>
<accession>A0A5M3MJP9</accession>
<dbReference type="AlphaFoldDB" id="A0A5M3MJP9"/>
<dbReference type="RefSeq" id="XP_007770480.1">
    <property type="nucleotide sequence ID" value="XM_007772290.1"/>
</dbReference>
<evidence type="ECO:0000313" key="1">
    <source>
        <dbReference type="EMBL" id="EIW79276.1"/>
    </source>
</evidence>
<dbReference type="EMBL" id="JH711581">
    <property type="protein sequence ID" value="EIW79276.1"/>
    <property type="molecule type" value="Genomic_DNA"/>
</dbReference>
<sequence length="245" mass="27007">MLDILCFSWDFRTIEGREKMAAFLLELLDGGHRFDIVGLGDLEIDAGSTLGRPSSFPIPGTEVAGIQAAFRFTLREPHACSRGFFRLVPGPEGYKAFTVYTAMHELVGHEEPTTRPRGIPWDPTTMTTWEEDREKEVEAIELGGGQCGLMAAARFCHMGIHALVIEKTPRVGDPANFLEYIGRRKLADFMESYAIQQELTIWTSSSFVLSRTGYHLASSNVEALMGPEVAAKVGPVWGPDAVGEL</sequence>
<dbReference type="GeneID" id="19208066"/>
<proteinExistence type="predicted"/>
<dbReference type="OrthoDB" id="3269325at2759"/>
<reference evidence="2" key="1">
    <citation type="journal article" date="2012" name="Science">
        <title>The Paleozoic origin of enzymatic lignin decomposition reconstructed from 31 fungal genomes.</title>
        <authorList>
            <person name="Floudas D."/>
            <person name="Binder M."/>
            <person name="Riley R."/>
            <person name="Barry K."/>
            <person name="Blanchette R.A."/>
            <person name="Henrissat B."/>
            <person name="Martinez A.T."/>
            <person name="Otillar R."/>
            <person name="Spatafora J.W."/>
            <person name="Yadav J.S."/>
            <person name="Aerts A."/>
            <person name="Benoit I."/>
            <person name="Boyd A."/>
            <person name="Carlson A."/>
            <person name="Copeland A."/>
            <person name="Coutinho P.M."/>
            <person name="de Vries R.P."/>
            <person name="Ferreira P."/>
            <person name="Findley K."/>
            <person name="Foster B."/>
            <person name="Gaskell J."/>
            <person name="Glotzer D."/>
            <person name="Gorecki P."/>
            <person name="Heitman J."/>
            <person name="Hesse C."/>
            <person name="Hori C."/>
            <person name="Igarashi K."/>
            <person name="Jurgens J.A."/>
            <person name="Kallen N."/>
            <person name="Kersten P."/>
            <person name="Kohler A."/>
            <person name="Kuees U."/>
            <person name="Kumar T.K.A."/>
            <person name="Kuo A."/>
            <person name="LaButti K."/>
            <person name="Larrondo L.F."/>
            <person name="Lindquist E."/>
            <person name="Ling A."/>
            <person name="Lombard V."/>
            <person name="Lucas S."/>
            <person name="Lundell T."/>
            <person name="Martin R."/>
            <person name="McLaughlin D.J."/>
            <person name="Morgenstern I."/>
            <person name="Morin E."/>
            <person name="Murat C."/>
            <person name="Nagy L.G."/>
            <person name="Nolan M."/>
            <person name="Ohm R.A."/>
            <person name="Patyshakuliyeva A."/>
            <person name="Rokas A."/>
            <person name="Ruiz-Duenas F.J."/>
            <person name="Sabat G."/>
            <person name="Salamov A."/>
            <person name="Samejima M."/>
            <person name="Schmutz J."/>
            <person name="Slot J.C."/>
            <person name="St John F."/>
            <person name="Stenlid J."/>
            <person name="Sun H."/>
            <person name="Sun S."/>
            <person name="Syed K."/>
            <person name="Tsang A."/>
            <person name="Wiebenga A."/>
            <person name="Young D."/>
            <person name="Pisabarro A."/>
            <person name="Eastwood D.C."/>
            <person name="Martin F."/>
            <person name="Cullen D."/>
            <person name="Grigoriev I.V."/>
            <person name="Hibbett D.S."/>
        </authorList>
    </citation>
    <scope>NUCLEOTIDE SEQUENCE [LARGE SCALE GENOMIC DNA]</scope>
    <source>
        <strain evidence="2">RWD-64-598 SS2</strain>
    </source>
</reference>
<gene>
    <name evidence="1" type="ORF">CONPUDRAFT_60015</name>
</gene>
<keyword evidence="2" id="KW-1185">Reference proteome</keyword>
<protein>
    <submittedName>
        <fullName evidence="1">Uncharacterized protein</fullName>
    </submittedName>
</protein>
<name>A0A5M3MJP9_CONPW</name>